<dbReference type="Proteomes" id="UP000325780">
    <property type="component" value="Unassembled WGS sequence"/>
</dbReference>
<dbReference type="Gene3D" id="3.40.50.720">
    <property type="entry name" value="NAD(P)-binding Rossmann-like Domain"/>
    <property type="match status" value="1"/>
</dbReference>
<name>A0A5N6TUG1_ASPAV</name>
<keyword evidence="3" id="KW-0560">Oxidoreductase</keyword>
<sequence length="358" mass="39927">MAPSQVPSLSSFSLSSLRNVYQALRGTNATYLTDRDFPGPTLRGKWIIISGANNGIGYEAAKSFAAWGANLILACRDPPEPELHPRLAVRHCTDVAISQGHQSLIEWWELDMADLRSVEAFCNRWLQTDRPLDILCNNAGIAGATDRHVTRDGFPIVHQVNFLSHVLMTLSLLPSLARSAQPRIICTTSCLHHLGVLDLDHFQGGADTKGSQYANNKLYYQIWIAEMQSRFFRHPQYQHITINGVNPGYVITGLWNSIEDNDTAAHVLRRFLMHLGISGQQGSLAITHAATSPELGASPRNQDGNAPVARVGGKYINRIWEAPAHYYCDDLHMRLQVWRKVDEELELYNKGLLAVLGR</sequence>
<accession>A0A5N6TUG1</accession>
<dbReference type="InterPro" id="IPR036291">
    <property type="entry name" value="NAD(P)-bd_dom_sf"/>
</dbReference>
<comment type="similarity">
    <text evidence="1">Belongs to the short-chain dehydrogenases/reductases (SDR) family.</text>
</comment>
<evidence type="ECO:0000256" key="3">
    <source>
        <dbReference type="ARBA" id="ARBA00023002"/>
    </source>
</evidence>
<evidence type="ECO:0000256" key="1">
    <source>
        <dbReference type="ARBA" id="ARBA00006484"/>
    </source>
</evidence>
<protein>
    <recommendedName>
        <fullName evidence="6">NAD(P)-binding protein</fullName>
    </recommendedName>
</protein>
<evidence type="ECO:0000256" key="2">
    <source>
        <dbReference type="ARBA" id="ARBA00022857"/>
    </source>
</evidence>
<dbReference type="GO" id="GO:0016491">
    <property type="term" value="F:oxidoreductase activity"/>
    <property type="evidence" value="ECO:0007669"/>
    <property type="project" value="UniProtKB-KW"/>
</dbReference>
<dbReference type="InterPro" id="IPR002347">
    <property type="entry name" value="SDR_fam"/>
</dbReference>
<evidence type="ECO:0000313" key="5">
    <source>
        <dbReference type="Proteomes" id="UP000325780"/>
    </source>
</evidence>
<keyword evidence="2" id="KW-0521">NADP</keyword>
<organism evidence="4 5">
    <name type="scientific">Aspergillus avenaceus</name>
    <dbReference type="NCBI Taxonomy" id="36643"/>
    <lineage>
        <taxon>Eukaryota</taxon>
        <taxon>Fungi</taxon>
        <taxon>Dikarya</taxon>
        <taxon>Ascomycota</taxon>
        <taxon>Pezizomycotina</taxon>
        <taxon>Eurotiomycetes</taxon>
        <taxon>Eurotiomycetidae</taxon>
        <taxon>Eurotiales</taxon>
        <taxon>Aspergillaceae</taxon>
        <taxon>Aspergillus</taxon>
        <taxon>Aspergillus subgen. Circumdati</taxon>
    </lineage>
</organism>
<dbReference type="OrthoDB" id="542013at2759"/>
<keyword evidence="5" id="KW-1185">Reference proteome</keyword>
<gene>
    <name evidence="4" type="ORF">BDV25DRAFT_119652</name>
</gene>
<dbReference type="EMBL" id="ML742108">
    <property type="protein sequence ID" value="KAE8149937.1"/>
    <property type="molecule type" value="Genomic_DNA"/>
</dbReference>
<dbReference type="AlphaFoldDB" id="A0A5N6TUG1"/>
<dbReference type="PANTHER" id="PTHR24320:SF152">
    <property type="entry name" value="SHORT-CHAIN DEHYDROGENASE_REDUCTASE FAMILY PROTEIN"/>
    <property type="match status" value="1"/>
</dbReference>
<proteinExistence type="inferred from homology"/>
<dbReference type="PANTHER" id="PTHR24320">
    <property type="entry name" value="RETINOL DEHYDROGENASE"/>
    <property type="match status" value="1"/>
</dbReference>
<evidence type="ECO:0008006" key="6">
    <source>
        <dbReference type="Google" id="ProtNLM"/>
    </source>
</evidence>
<dbReference type="Pfam" id="PF00106">
    <property type="entry name" value="adh_short"/>
    <property type="match status" value="1"/>
</dbReference>
<reference evidence="4 5" key="1">
    <citation type="submission" date="2019-04" db="EMBL/GenBank/DDBJ databases">
        <title>Friends and foes A comparative genomics study of 23 Aspergillus species from section Flavi.</title>
        <authorList>
            <consortium name="DOE Joint Genome Institute"/>
            <person name="Kjaerbolling I."/>
            <person name="Vesth T."/>
            <person name="Frisvad J.C."/>
            <person name="Nybo J.L."/>
            <person name="Theobald S."/>
            <person name="Kildgaard S."/>
            <person name="Isbrandt T."/>
            <person name="Kuo A."/>
            <person name="Sato A."/>
            <person name="Lyhne E.K."/>
            <person name="Kogle M.E."/>
            <person name="Wiebenga A."/>
            <person name="Kun R.S."/>
            <person name="Lubbers R.J."/>
            <person name="Makela M.R."/>
            <person name="Barry K."/>
            <person name="Chovatia M."/>
            <person name="Clum A."/>
            <person name="Daum C."/>
            <person name="Haridas S."/>
            <person name="He G."/>
            <person name="LaButti K."/>
            <person name="Lipzen A."/>
            <person name="Mondo S."/>
            <person name="Riley R."/>
            <person name="Salamov A."/>
            <person name="Simmons B.A."/>
            <person name="Magnuson J.K."/>
            <person name="Henrissat B."/>
            <person name="Mortensen U.H."/>
            <person name="Larsen T.O."/>
            <person name="Devries R.P."/>
            <person name="Grigoriev I.V."/>
            <person name="Machida M."/>
            <person name="Baker S.E."/>
            <person name="Andersen M.R."/>
        </authorList>
    </citation>
    <scope>NUCLEOTIDE SEQUENCE [LARGE SCALE GENOMIC DNA]</scope>
    <source>
        <strain evidence="4 5">IBT 18842</strain>
    </source>
</reference>
<dbReference type="PRINTS" id="PR00081">
    <property type="entry name" value="GDHRDH"/>
</dbReference>
<evidence type="ECO:0000313" key="4">
    <source>
        <dbReference type="EMBL" id="KAE8149937.1"/>
    </source>
</evidence>
<dbReference type="SUPFAM" id="SSF51735">
    <property type="entry name" value="NAD(P)-binding Rossmann-fold domains"/>
    <property type="match status" value="1"/>
</dbReference>